<feature type="transmembrane region" description="Helical" evidence="5">
    <location>
        <begin position="157"/>
        <end position="179"/>
    </location>
</feature>
<dbReference type="PANTHER" id="PTHR10231">
    <property type="entry name" value="NUCLEOTIDE-SUGAR TRANSMEMBRANE TRANSPORTER"/>
    <property type="match status" value="1"/>
</dbReference>
<evidence type="ECO:0000256" key="1">
    <source>
        <dbReference type="ARBA" id="ARBA00004141"/>
    </source>
</evidence>
<gene>
    <name evidence="6" type="ORF">SARC_01676</name>
</gene>
<evidence type="ECO:0000256" key="4">
    <source>
        <dbReference type="ARBA" id="ARBA00023136"/>
    </source>
</evidence>
<feature type="transmembrane region" description="Helical" evidence="5">
    <location>
        <begin position="24"/>
        <end position="45"/>
    </location>
</feature>
<dbReference type="GO" id="GO:0015165">
    <property type="term" value="F:pyrimidine nucleotide-sugar transmembrane transporter activity"/>
    <property type="evidence" value="ECO:0007669"/>
    <property type="project" value="InterPro"/>
</dbReference>
<dbReference type="Pfam" id="PF04142">
    <property type="entry name" value="Nuc_sug_transp"/>
    <property type="match status" value="1"/>
</dbReference>
<feature type="transmembrane region" description="Helical" evidence="5">
    <location>
        <begin position="129"/>
        <end position="145"/>
    </location>
</feature>
<dbReference type="RefSeq" id="XP_014160052.1">
    <property type="nucleotide sequence ID" value="XM_014304577.1"/>
</dbReference>
<keyword evidence="4 5" id="KW-0472">Membrane</keyword>
<dbReference type="NCBIfam" id="TIGR00803">
    <property type="entry name" value="nst"/>
    <property type="match status" value="1"/>
</dbReference>
<dbReference type="InterPro" id="IPR037185">
    <property type="entry name" value="EmrE-like"/>
</dbReference>
<protein>
    <recommendedName>
        <fullName evidence="8">EamA domain-containing protein</fullName>
    </recommendedName>
</protein>
<dbReference type="eggNOG" id="KOG2234">
    <property type="taxonomic scope" value="Eukaryota"/>
</dbReference>
<dbReference type="GO" id="GO:0000139">
    <property type="term" value="C:Golgi membrane"/>
    <property type="evidence" value="ECO:0007669"/>
    <property type="project" value="InterPro"/>
</dbReference>
<dbReference type="EMBL" id="KQ241665">
    <property type="protein sequence ID" value="KNC86150.1"/>
    <property type="molecule type" value="Genomic_DNA"/>
</dbReference>
<sequence length="187" mass="20231">MVVPAVVYLVMNLLSYVALERIDAGLFTVFAQCKVLSTALFAYFIVGKKLAARKWRALLLVVSGATLISLETKPVSANAFDDGVSSEFMIGITAVMGEVLLSGFISVYFEKVLKKTTSAVLLTVWDRNVQLAIYSICIYLPIAMYHSPGYVNVLHGWSGVTCCVAFLGSAGGILVALCIRYTNAVDK</sequence>
<evidence type="ECO:0000313" key="7">
    <source>
        <dbReference type="Proteomes" id="UP000054560"/>
    </source>
</evidence>
<feature type="transmembrane region" description="Helical" evidence="5">
    <location>
        <begin position="57"/>
        <end position="76"/>
    </location>
</feature>
<name>A0A0L0GAY5_9EUKA</name>
<evidence type="ECO:0000256" key="3">
    <source>
        <dbReference type="ARBA" id="ARBA00022989"/>
    </source>
</evidence>
<evidence type="ECO:0008006" key="8">
    <source>
        <dbReference type="Google" id="ProtNLM"/>
    </source>
</evidence>
<keyword evidence="3 5" id="KW-1133">Transmembrane helix</keyword>
<feature type="non-terminal residue" evidence="6">
    <location>
        <position position="187"/>
    </location>
</feature>
<comment type="subcellular location">
    <subcellularLocation>
        <location evidence="1">Membrane</location>
        <topology evidence="1">Multi-pass membrane protein</topology>
    </subcellularLocation>
</comment>
<dbReference type="STRING" id="667725.A0A0L0GAY5"/>
<feature type="transmembrane region" description="Helical" evidence="5">
    <location>
        <begin position="88"/>
        <end position="109"/>
    </location>
</feature>
<proteinExistence type="predicted"/>
<organism evidence="6 7">
    <name type="scientific">Sphaeroforma arctica JP610</name>
    <dbReference type="NCBI Taxonomy" id="667725"/>
    <lineage>
        <taxon>Eukaryota</taxon>
        <taxon>Ichthyosporea</taxon>
        <taxon>Ichthyophonida</taxon>
        <taxon>Sphaeroforma</taxon>
    </lineage>
</organism>
<evidence type="ECO:0000256" key="5">
    <source>
        <dbReference type="SAM" id="Phobius"/>
    </source>
</evidence>
<evidence type="ECO:0000256" key="2">
    <source>
        <dbReference type="ARBA" id="ARBA00022692"/>
    </source>
</evidence>
<accession>A0A0L0GAY5</accession>
<keyword evidence="7" id="KW-1185">Reference proteome</keyword>
<dbReference type="SUPFAM" id="SSF103481">
    <property type="entry name" value="Multidrug resistance efflux transporter EmrE"/>
    <property type="match status" value="1"/>
</dbReference>
<dbReference type="InterPro" id="IPR007271">
    <property type="entry name" value="Nuc_sug_transpt"/>
</dbReference>
<reference evidence="6 7" key="1">
    <citation type="submission" date="2011-02" db="EMBL/GenBank/DDBJ databases">
        <title>The Genome Sequence of Sphaeroforma arctica JP610.</title>
        <authorList>
            <consortium name="The Broad Institute Genome Sequencing Platform"/>
            <person name="Russ C."/>
            <person name="Cuomo C."/>
            <person name="Young S.K."/>
            <person name="Zeng Q."/>
            <person name="Gargeya S."/>
            <person name="Alvarado L."/>
            <person name="Berlin A."/>
            <person name="Chapman S.B."/>
            <person name="Chen Z."/>
            <person name="Freedman E."/>
            <person name="Gellesch M."/>
            <person name="Goldberg J."/>
            <person name="Griggs A."/>
            <person name="Gujja S."/>
            <person name="Heilman E."/>
            <person name="Heiman D."/>
            <person name="Howarth C."/>
            <person name="Mehta T."/>
            <person name="Neiman D."/>
            <person name="Pearson M."/>
            <person name="Roberts A."/>
            <person name="Saif S."/>
            <person name="Shea T."/>
            <person name="Shenoy N."/>
            <person name="Sisk P."/>
            <person name="Stolte C."/>
            <person name="Sykes S."/>
            <person name="White J."/>
            <person name="Yandava C."/>
            <person name="Burger G."/>
            <person name="Gray M.W."/>
            <person name="Holland P.W.H."/>
            <person name="King N."/>
            <person name="Lang F.B.F."/>
            <person name="Roger A.J."/>
            <person name="Ruiz-Trillo I."/>
            <person name="Haas B."/>
            <person name="Nusbaum C."/>
            <person name="Birren B."/>
        </authorList>
    </citation>
    <scope>NUCLEOTIDE SEQUENCE [LARGE SCALE GENOMIC DNA]</scope>
    <source>
        <strain evidence="6 7">JP610</strain>
    </source>
</reference>
<evidence type="ECO:0000313" key="6">
    <source>
        <dbReference type="EMBL" id="KNC86150.1"/>
    </source>
</evidence>
<dbReference type="OrthoDB" id="408493at2759"/>
<dbReference type="GeneID" id="25902180"/>
<dbReference type="AlphaFoldDB" id="A0A0L0GAY5"/>
<keyword evidence="2 5" id="KW-0812">Transmembrane</keyword>
<dbReference type="Proteomes" id="UP000054560">
    <property type="component" value="Unassembled WGS sequence"/>
</dbReference>